<feature type="domain" description="Endonuclease/exonuclease/phosphatase" evidence="1">
    <location>
        <begin position="65"/>
        <end position="393"/>
    </location>
</feature>
<proteinExistence type="predicted"/>
<dbReference type="InterPro" id="IPR050410">
    <property type="entry name" value="CCR4/nocturin_mRNA_transcr"/>
</dbReference>
<dbReference type="Pfam" id="PF03372">
    <property type="entry name" value="Exo_endo_phos"/>
    <property type="match status" value="1"/>
</dbReference>
<gene>
    <name evidence="2" type="ORF">Cboi02_000110000</name>
</gene>
<evidence type="ECO:0000313" key="3">
    <source>
        <dbReference type="Proteomes" id="UP001165120"/>
    </source>
</evidence>
<protein>
    <submittedName>
        <fullName evidence="2">Unnamed protein product</fullName>
    </submittedName>
</protein>
<dbReference type="PANTHER" id="PTHR12121">
    <property type="entry name" value="CARBON CATABOLITE REPRESSOR PROTEIN 4"/>
    <property type="match status" value="1"/>
</dbReference>
<dbReference type="Gene3D" id="3.60.10.10">
    <property type="entry name" value="Endonuclease/exonuclease/phosphatase"/>
    <property type="match status" value="1"/>
</dbReference>
<evidence type="ECO:0000259" key="1">
    <source>
        <dbReference type="Pfam" id="PF03372"/>
    </source>
</evidence>
<keyword evidence="3" id="KW-1185">Reference proteome</keyword>
<dbReference type="EMBL" id="BSXN01000238">
    <property type="protein sequence ID" value="GME67725.1"/>
    <property type="molecule type" value="Genomic_DNA"/>
</dbReference>
<dbReference type="InterPro" id="IPR005135">
    <property type="entry name" value="Endo/exonuclease/phosphatase"/>
</dbReference>
<dbReference type="SUPFAM" id="SSF56219">
    <property type="entry name" value="DNase I-like"/>
    <property type="match status" value="1"/>
</dbReference>
<comment type="caution">
    <text evidence="2">The sequence shown here is derived from an EMBL/GenBank/DDBJ whole genome shotgun (WGS) entry which is preliminary data.</text>
</comment>
<name>A0A9W6SWR7_CANBO</name>
<evidence type="ECO:0000313" key="2">
    <source>
        <dbReference type="EMBL" id="GME67725.1"/>
    </source>
</evidence>
<dbReference type="GO" id="GO:0000175">
    <property type="term" value="F:3'-5'-RNA exonuclease activity"/>
    <property type="evidence" value="ECO:0007669"/>
    <property type="project" value="TreeGrafter"/>
</dbReference>
<dbReference type="Proteomes" id="UP001165120">
    <property type="component" value="Unassembled WGS sequence"/>
</dbReference>
<dbReference type="AlphaFoldDB" id="A0A9W6SWR7"/>
<reference evidence="2" key="1">
    <citation type="submission" date="2023-04" db="EMBL/GenBank/DDBJ databases">
        <title>Candida boidinii NBRC 10035.</title>
        <authorList>
            <person name="Ichikawa N."/>
            <person name="Sato H."/>
            <person name="Tonouchi N."/>
        </authorList>
    </citation>
    <scope>NUCLEOTIDE SEQUENCE</scope>
    <source>
        <strain evidence="2">NBRC 10035</strain>
    </source>
</reference>
<organism evidence="2 3">
    <name type="scientific">Candida boidinii</name>
    <name type="common">Yeast</name>
    <dbReference type="NCBI Taxonomy" id="5477"/>
    <lineage>
        <taxon>Eukaryota</taxon>
        <taxon>Fungi</taxon>
        <taxon>Dikarya</taxon>
        <taxon>Ascomycota</taxon>
        <taxon>Saccharomycotina</taxon>
        <taxon>Pichiomycetes</taxon>
        <taxon>Pichiales</taxon>
        <taxon>Pichiaceae</taxon>
        <taxon>Ogataea</taxon>
        <taxon>Ogataea/Candida clade</taxon>
    </lineage>
</organism>
<accession>A0A9W6SWR7</accession>
<sequence length="404" mass="48549">MIRRDFYRINNYRKFLNKRFLTDVASLPSATATGTSITKYRHWETISEDNTGTNNAFGNFTVSSYNLLCRHYLWEQVYNYLPKRYTDWSYRLPLIDENLVDLNTDIMCFQEMEYKIYKLHWELLLNDKYDSRFIKKRKSNYWNKDEDMMDGVSIFYNKSRFELITCEKLDFAKIIDSNNNLFDKTSDLVQRVLPRNTVGLLLILKDKRYKDKYIIVTNTHLYWSPKFTDVKLIHTFLLKNSIKFKIKQLENDANLKINEKNIGLLMCGDFNSNPYSSVYNYLNYNNDDKNLITKDEILKIFKDFNYGKTAENLQNELNNDDLYDHFNLKSSYRLLYDKEKFNKTTYTNNFKDIIDYIWYSDSNLKLIRNLGSIDENYLSNFKGFPNQEFPSDHIPIISEFKWND</sequence>
<dbReference type="InterPro" id="IPR036691">
    <property type="entry name" value="Endo/exonu/phosph_ase_sf"/>
</dbReference>
<dbReference type="PANTHER" id="PTHR12121:SF11">
    <property type="entry name" value="RNA EXONUCLEASE NGL1"/>
    <property type="match status" value="1"/>
</dbReference>